<dbReference type="InterPro" id="IPR036667">
    <property type="entry name" value="PTS_IIB_sorbose-sp_sf"/>
</dbReference>
<reference evidence="9" key="1">
    <citation type="submission" date="2014-07" db="EMBL/GenBank/DDBJ databases">
        <authorList>
            <person name="Monot Marc"/>
        </authorList>
    </citation>
    <scope>NUCLEOTIDE SEQUENCE</scope>
    <source>
        <strain evidence="11">7032989</strain>
        <strain evidence="10">7032994</strain>
    </source>
</reference>
<reference evidence="15 19" key="3">
    <citation type="submission" date="2019-02" db="EMBL/GenBank/DDBJ databases">
        <authorList>
            <consortium name="Pathogen Informatics"/>
        </authorList>
    </citation>
    <scope>NUCLEOTIDE SEQUENCE [LARGE SCALE GENOMIC DNA]</scope>
    <source>
        <strain evidence="19">clo34</strain>
        <strain evidence="15">Clo34</strain>
        <strain evidence="18">tl291</strain>
        <strain evidence="16">Tl291</strain>
        <strain evidence="14 17">VRECD0157</strain>
    </source>
</reference>
<keyword evidence="7" id="KW-0418">Kinase</keyword>
<evidence type="ECO:0000313" key="13">
    <source>
        <dbReference type="EMBL" id="HBH2619747.1"/>
    </source>
</evidence>
<evidence type="ECO:0000313" key="12">
    <source>
        <dbReference type="EMBL" id="HBH1540832.1"/>
    </source>
</evidence>
<keyword evidence="2" id="KW-0813">Transport</keyword>
<dbReference type="EMBL" id="LK932347">
    <property type="protein sequence ID" value="CDS83397.1"/>
    <property type="molecule type" value="Genomic_DNA"/>
</dbReference>
<dbReference type="PROSITE" id="PS51101">
    <property type="entry name" value="PTS_EIIB_TYPE_4"/>
    <property type="match status" value="1"/>
</dbReference>
<dbReference type="AlphaFoldDB" id="A0A031WC40"/>
<evidence type="ECO:0000259" key="8">
    <source>
        <dbReference type="PROSITE" id="PS51101"/>
    </source>
</evidence>
<dbReference type="GO" id="GO:0008982">
    <property type="term" value="F:protein-N(PI)-phosphohistidine-sugar phosphotransferase activity"/>
    <property type="evidence" value="ECO:0007669"/>
    <property type="project" value="InterPro"/>
</dbReference>
<dbReference type="EMBL" id="LK932465">
    <property type="protein sequence ID" value="CDS83294.1"/>
    <property type="molecule type" value="Genomic_DNA"/>
</dbReference>
<dbReference type="GO" id="GO:0016301">
    <property type="term" value="F:kinase activity"/>
    <property type="evidence" value="ECO:0007669"/>
    <property type="project" value="UniProtKB-KW"/>
</dbReference>
<dbReference type="SUPFAM" id="SSF52728">
    <property type="entry name" value="PTS IIb component"/>
    <property type="match status" value="1"/>
</dbReference>
<dbReference type="KEGG" id="pdf:CD630DERM_02870"/>
<dbReference type="PATRIC" id="fig|1496.1371.peg.2940"/>
<dbReference type="RefSeq" id="WP_003425168.1">
    <property type="nucleotide sequence ID" value="NZ_AP025558.1"/>
</dbReference>
<dbReference type="EMBL" id="LK932861">
    <property type="protein sequence ID" value="CDS99473.1"/>
    <property type="molecule type" value="Genomic_DNA"/>
</dbReference>
<dbReference type="Proteomes" id="UP000879542">
    <property type="component" value="Unassembled WGS sequence"/>
</dbReference>
<reference evidence="12" key="2">
    <citation type="journal article" date="2018" name="Genome Biol.">
        <title>SKESA: strategic k-mer extension for scrupulous assemblies.</title>
        <authorList>
            <person name="Souvorov A."/>
            <person name="Agarwala R."/>
            <person name="Lipman D.J."/>
        </authorList>
    </citation>
    <scope>NUCLEOTIDE SEQUENCE</scope>
    <source>
        <strain evidence="13">Clostridioides</strain>
        <strain evidence="12">HN1000</strain>
    </source>
</reference>
<evidence type="ECO:0000313" key="14">
    <source>
        <dbReference type="EMBL" id="SJT03945.1"/>
    </source>
</evidence>
<name>A0A031WC40_CLODI</name>
<reference evidence="12" key="4">
    <citation type="submission" date="2021-06" db="EMBL/GenBank/DDBJ databases">
        <authorList>
            <consortium name="NCBI Pathogen Detection Project"/>
        </authorList>
    </citation>
    <scope>NUCLEOTIDE SEQUENCE</scope>
    <source>
        <strain evidence="13">Clostridioides</strain>
        <strain evidence="12">HN1000</strain>
    </source>
</reference>
<evidence type="ECO:0000313" key="9">
    <source>
        <dbReference type="EMBL" id="CDS83294.1"/>
    </source>
</evidence>
<dbReference type="GeneID" id="66352842"/>
<evidence type="ECO:0000313" key="11">
    <source>
        <dbReference type="EMBL" id="CDS99473.1"/>
    </source>
</evidence>
<protein>
    <submittedName>
        <fullName evidence="12">PTS sugar transporter subunit IIB</fullName>
    </submittedName>
    <submittedName>
        <fullName evidence="15">PTS system mannose/fructose/sorbose transporter subunit IIB</fullName>
    </submittedName>
    <submittedName>
        <fullName evidence="10">PTS system sorbose subfamily IIB component</fullName>
    </submittedName>
    <submittedName>
        <fullName evidence="9">PTS system, mannose/fructose/sorbose IIB component</fullName>
        <ecNumber evidence="9 15">2.7.1.69</ecNumber>
    </submittedName>
    <submittedName>
        <fullName evidence="14">Sorbose-specific phosphotransferase enzyme IIB component</fullName>
        <ecNumber evidence="14">2.7.1.191</ecNumber>
    </submittedName>
</protein>
<gene>
    <name evidence="14" type="primary">sorB_2</name>
    <name evidence="11" type="ORF">BN1095_210200</name>
    <name evidence="9" type="ORF">BN1096_160192</name>
    <name evidence="10" type="ORF">BN1097_140194</name>
    <name evidence="12" type="ORF">KRM00_000285</name>
    <name evidence="13" type="ORF">KRQ00_001499</name>
    <name evidence="16" type="ORF">SAMEA1402366_01552</name>
    <name evidence="15" type="ORF">SAMEA1402399_03157</name>
    <name evidence="14" type="ORF">SAMEA3375112_03468</name>
</gene>
<dbReference type="Proteomes" id="UP000411588">
    <property type="component" value="Unassembled WGS sequence"/>
</dbReference>
<dbReference type="EMBL" id="DAEPXK010000002">
    <property type="protein sequence ID" value="HBH1540832.1"/>
    <property type="molecule type" value="Genomic_DNA"/>
</dbReference>
<evidence type="ECO:0000313" key="10">
    <source>
        <dbReference type="EMBL" id="CDS83397.1"/>
    </source>
</evidence>
<proteinExistence type="predicted"/>
<dbReference type="Gene3D" id="3.40.35.10">
    <property type="entry name" value="Phosphotransferase system, sorbose subfamily IIB component"/>
    <property type="match status" value="1"/>
</dbReference>
<evidence type="ECO:0000313" key="17">
    <source>
        <dbReference type="Proteomes" id="UP000189137"/>
    </source>
</evidence>
<evidence type="ECO:0000256" key="2">
    <source>
        <dbReference type="ARBA" id="ARBA00022448"/>
    </source>
</evidence>
<keyword evidence="4 12" id="KW-0762">Sugar transport</keyword>
<dbReference type="InterPro" id="IPR004720">
    <property type="entry name" value="PTS_IIB_sorbose-sp"/>
</dbReference>
<evidence type="ECO:0000256" key="4">
    <source>
        <dbReference type="ARBA" id="ARBA00022597"/>
    </source>
</evidence>
<dbReference type="EMBL" id="DAEQIJ010000005">
    <property type="protein sequence ID" value="HBH2619747.1"/>
    <property type="molecule type" value="Genomic_DNA"/>
</dbReference>
<accession>A0A031WC40</accession>
<dbReference type="OMA" id="DSHDFMK"/>
<dbReference type="Proteomes" id="UP000372533">
    <property type="component" value="Unassembled WGS sequence"/>
</dbReference>
<dbReference type="EC" id="2.7.1.191" evidence="14"/>
<dbReference type="Pfam" id="PF03830">
    <property type="entry name" value="PTSIIB_sorb"/>
    <property type="match status" value="1"/>
</dbReference>
<evidence type="ECO:0000256" key="1">
    <source>
        <dbReference type="ARBA" id="ARBA00004496"/>
    </source>
</evidence>
<feature type="domain" description="PTS EIIB type-4" evidence="8">
    <location>
        <begin position="1"/>
        <end position="162"/>
    </location>
</feature>
<evidence type="ECO:0000313" key="15">
    <source>
        <dbReference type="EMBL" id="VFD34564.1"/>
    </source>
</evidence>
<keyword evidence="3" id="KW-0963">Cytoplasm</keyword>
<dbReference type="EMBL" id="CAAJVP010000006">
    <property type="protein sequence ID" value="VHY04056.1"/>
    <property type="molecule type" value="Genomic_DNA"/>
</dbReference>
<evidence type="ECO:0000313" key="19">
    <source>
        <dbReference type="Proteomes" id="UP000411588"/>
    </source>
</evidence>
<dbReference type="Proteomes" id="UP000878956">
    <property type="component" value="Unassembled WGS sequence"/>
</dbReference>
<sequence>MAKITLVRVDHRLIHGQVITKWVKIAQAQKIIIVDDFLGQDEFMADIYKMAAPSGVEVVILTAEDAGQAFQNNTLGDKNIFILFKNVDMANKAYKAGLKYEKIQLGGIPNEAGKKMVFTAVSLGNEDVEQLNELNENGVEIVLQVIPEESSMTYENALKKFK</sequence>
<dbReference type="EC" id="2.7.1.69" evidence="9 15"/>
<evidence type="ECO:0000313" key="16">
    <source>
        <dbReference type="EMBL" id="VHY04056.1"/>
    </source>
</evidence>
<comment type="subcellular location">
    <subcellularLocation>
        <location evidence="1">Cytoplasm</location>
    </subcellularLocation>
</comment>
<dbReference type="GO" id="GO:0009401">
    <property type="term" value="P:phosphoenolpyruvate-dependent sugar phosphotransferase system"/>
    <property type="evidence" value="ECO:0007669"/>
    <property type="project" value="UniProtKB-KW"/>
</dbReference>
<evidence type="ECO:0000256" key="3">
    <source>
        <dbReference type="ARBA" id="ARBA00022490"/>
    </source>
</evidence>
<evidence type="ECO:0000313" key="18">
    <source>
        <dbReference type="Proteomes" id="UP000372533"/>
    </source>
</evidence>
<evidence type="ECO:0000256" key="6">
    <source>
        <dbReference type="ARBA" id="ARBA00022683"/>
    </source>
</evidence>
<keyword evidence="5 9" id="KW-0808">Transferase</keyword>
<evidence type="ECO:0000256" key="5">
    <source>
        <dbReference type="ARBA" id="ARBA00022679"/>
    </source>
</evidence>
<dbReference type="EMBL" id="FUPS01000015">
    <property type="protein sequence ID" value="SJT03945.1"/>
    <property type="molecule type" value="Genomic_DNA"/>
</dbReference>
<evidence type="ECO:0000256" key="7">
    <source>
        <dbReference type="ARBA" id="ARBA00022777"/>
    </source>
</evidence>
<dbReference type="Proteomes" id="UP000189137">
    <property type="component" value="Unassembled WGS sequence"/>
</dbReference>
<dbReference type="EMBL" id="CAADAN010000013">
    <property type="protein sequence ID" value="VFD34564.1"/>
    <property type="molecule type" value="Genomic_DNA"/>
</dbReference>
<keyword evidence="6" id="KW-0598">Phosphotransferase system</keyword>
<organism evidence="9">
    <name type="scientific">Clostridioides difficile</name>
    <name type="common">Peptoclostridium difficile</name>
    <dbReference type="NCBI Taxonomy" id="1496"/>
    <lineage>
        <taxon>Bacteria</taxon>
        <taxon>Bacillati</taxon>
        <taxon>Bacillota</taxon>
        <taxon>Clostridia</taxon>
        <taxon>Peptostreptococcales</taxon>
        <taxon>Peptostreptococcaceae</taxon>
        <taxon>Clostridioides</taxon>
    </lineage>
</organism>
<dbReference type="GO" id="GO:0005737">
    <property type="term" value="C:cytoplasm"/>
    <property type="evidence" value="ECO:0007669"/>
    <property type="project" value="UniProtKB-SubCell"/>
</dbReference>